<feature type="transmembrane region" description="Helical" evidence="2">
    <location>
        <begin position="133"/>
        <end position="151"/>
    </location>
</feature>
<evidence type="ECO:0000256" key="1">
    <source>
        <dbReference type="SAM" id="MobiDB-lite"/>
    </source>
</evidence>
<feature type="compositionally biased region" description="Polar residues" evidence="1">
    <location>
        <begin position="316"/>
        <end position="328"/>
    </location>
</feature>
<reference evidence="3 4" key="1">
    <citation type="journal article" date="2024" name="Nat. Commun.">
        <title>Phylogenomics reveals the evolutionary origins of lichenization in chlorophyte algae.</title>
        <authorList>
            <person name="Puginier C."/>
            <person name="Libourel C."/>
            <person name="Otte J."/>
            <person name="Skaloud P."/>
            <person name="Haon M."/>
            <person name="Grisel S."/>
            <person name="Petersen M."/>
            <person name="Berrin J.G."/>
            <person name="Delaux P.M."/>
            <person name="Dal Grande F."/>
            <person name="Keller J."/>
        </authorList>
    </citation>
    <scope>NUCLEOTIDE SEQUENCE [LARGE SCALE GENOMIC DNA]</scope>
    <source>
        <strain evidence="3 4">SAG 2036</strain>
    </source>
</reference>
<keyword evidence="2" id="KW-0472">Membrane</keyword>
<feature type="transmembrane region" description="Helical" evidence="2">
    <location>
        <begin position="51"/>
        <end position="70"/>
    </location>
</feature>
<keyword evidence="2" id="KW-0812">Transmembrane</keyword>
<feature type="transmembrane region" description="Helical" evidence="2">
    <location>
        <begin position="171"/>
        <end position="192"/>
    </location>
</feature>
<evidence type="ECO:0000313" key="4">
    <source>
        <dbReference type="Proteomes" id="UP001465755"/>
    </source>
</evidence>
<comment type="caution">
    <text evidence="3">The sequence shown here is derived from an EMBL/GenBank/DDBJ whole genome shotgun (WGS) entry which is preliminary data.</text>
</comment>
<dbReference type="EMBL" id="JALJOQ010000008">
    <property type="protein sequence ID" value="KAK9812208.1"/>
    <property type="molecule type" value="Genomic_DNA"/>
</dbReference>
<evidence type="ECO:0000313" key="3">
    <source>
        <dbReference type="EMBL" id="KAK9812208.1"/>
    </source>
</evidence>
<dbReference type="Proteomes" id="UP001465755">
    <property type="component" value="Unassembled WGS sequence"/>
</dbReference>
<sequence length="375" mass="40801">MAANPTNDYQLLIPEGGGGAQAEAAAVSAIYFFFALVAVIESFIYRTDGHLLELALFGAVRGVAFVFRALLEKRRTNSNYIIFAAIFNGGFFLIVSAGYFILASWARRINTSGRTFPWIQRSLKWRYQSMPRIANFASVAFAVCGIVSAIYNFDATSNELQYTHGTKLNKSYAVGFAGLTALLTLMTFIALITMTRIPVEDASKRQRVMQMLLLFIVAALLTVKSAWLVVGAWILRKAYRRRYFYPLSCLPEMVALAILLWPGFLSGLVGQSGDARATGSVRDAPDGAVATGGKKGGFMTRFRNRRANKKGKSTVGGDSQFPTTNNGQATTMGTPTRTPMTTAANTHPHNGVSPASTTDTAHDYHGDSSPDVQQV</sequence>
<feature type="transmembrane region" description="Helical" evidence="2">
    <location>
        <begin position="212"/>
        <end position="234"/>
    </location>
</feature>
<keyword evidence="2" id="KW-1133">Transmembrane helix</keyword>
<organism evidence="3 4">
    <name type="scientific">Symbiochloris irregularis</name>
    <dbReference type="NCBI Taxonomy" id="706552"/>
    <lineage>
        <taxon>Eukaryota</taxon>
        <taxon>Viridiplantae</taxon>
        <taxon>Chlorophyta</taxon>
        <taxon>core chlorophytes</taxon>
        <taxon>Trebouxiophyceae</taxon>
        <taxon>Trebouxiales</taxon>
        <taxon>Trebouxiaceae</taxon>
        <taxon>Symbiochloris</taxon>
    </lineage>
</organism>
<keyword evidence="4" id="KW-1185">Reference proteome</keyword>
<name>A0AAW1PQE3_9CHLO</name>
<feature type="transmembrane region" description="Helical" evidence="2">
    <location>
        <begin position="254"/>
        <end position="270"/>
    </location>
</feature>
<accession>A0AAW1PQE3</accession>
<feature type="region of interest" description="Disordered" evidence="1">
    <location>
        <begin position="305"/>
        <end position="375"/>
    </location>
</feature>
<dbReference type="AlphaFoldDB" id="A0AAW1PQE3"/>
<feature type="transmembrane region" description="Helical" evidence="2">
    <location>
        <begin position="82"/>
        <end position="102"/>
    </location>
</feature>
<evidence type="ECO:0000256" key="2">
    <source>
        <dbReference type="SAM" id="Phobius"/>
    </source>
</evidence>
<feature type="region of interest" description="Disordered" evidence="1">
    <location>
        <begin position="276"/>
        <end position="295"/>
    </location>
</feature>
<feature type="transmembrane region" description="Helical" evidence="2">
    <location>
        <begin position="24"/>
        <end position="44"/>
    </location>
</feature>
<proteinExistence type="predicted"/>
<gene>
    <name evidence="3" type="ORF">WJX73_004148</name>
</gene>
<feature type="compositionally biased region" description="Low complexity" evidence="1">
    <location>
        <begin position="329"/>
        <end position="346"/>
    </location>
</feature>
<protein>
    <submittedName>
        <fullName evidence="3">Uncharacterized protein</fullName>
    </submittedName>
</protein>